<keyword evidence="2" id="KW-1185">Reference proteome</keyword>
<evidence type="ECO:0000313" key="2">
    <source>
        <dbReference type="Proteomes" id="UP000311919"/>
    </source>
</evidence>
<dbReference type="EMBL" id="SKCS01000424">
    <property type="protein sequence ID" value="TNN07653.1"/>
    <property type="molecule type" value="Genomic_DNA"/>
</dbReference>
<evidence type="ECO:0000313" key="1">
    <source>
        <dbReference type="EMBL" id="TNN07653.1"/>
    </source>
</evidence>
<proteinExistence type="predicted"/>
<sequence length="457" mass="52110">MASSLKKLCHVTSKWSNSELGLLLSALKRDRSFSTSELASFIKTKSKTETREFMTSLMNVNENDLQDPQITIPDITLEGSIDILLQTTRHSCTEYYNYSTALHEVLQRTSILEDEECRKINKKDPDPIYLPYAQMYRFFSSLVCGQPLPNLSDLSSGAFLDLLTCLVRILGLINTNSQKDPKTKHKNSKNQLIAEQIQQAKKITTEKMGIFLALAGAIHVYARLCTRHGCAVLPEHFDEHCSTPLFLLSKVKLPTTLRHARAMVECLIERFMKIWSLPKFPNSHNSSITSEIDLDIKSSDDLPATLLKRLTMFSLNPLSFPMEVMSPFQNILDDFRQLSSSRFKYLSRFKSKRRRTEKLSNLSQSATLGEDFENLVPWNDLISLGNDTITNQIDSSVYIDETTNSKVHLSSRRFVNWCPGTHFIRVSDPKEDESIKILVNKPVMPVTHRNIDVHTET</sequence>
<comment type="caution">
    <text evidence="1">The sequence shown here is derived from an EMBL/GenBank/DDBJ whole genome shotgun (WGS) entry which is preliminary data.</text>
</comment>
<protein>
    <submittedName>
        <fullName evidence="1">Uncharacterized protein</fullName>
    </submittedName>
</protein>
<accession>A0A4Z2CU44</accession>
<dbReference type="AlphaFoldDB" id="A0A4Z2CU44"/>
<organism evidence="1 2">
    <name type="scientific">Schistosoma japonicum</name>
    <name type="common">Blood fluke</name>
    <dbReference type="NCBI Taxonomy" id="6182"/>
    <lineage>
        <taxon>Eukaryota</taxon>
        <taxon>Metazoa</taxon>
        <taxon>Spiralia</taxon>
        <taxon>Lophotrochozoa</taxon>
        <taxon>Platyhelminthes</taxon>
        <taxon>Trematoda</taxon>
        <taxon>Digenea</taxon>
        <taxon>Strigeidida</taxon>
        <taxon>Schistosomatoidea</taxon>
        <taxon>Schistosomatidae</taxon>
        <taxon>Schistosoma</taxon>
    </lineage>
</organism>
<name>A0A4Z2CU44_SCHJA</name>
<gene>
    <name evidence="1" type="ORF">EWB00_007573</name>
</gene>
<dbReference type="Proteomes" id="UP000311919">
    <property type="component" value="Unassembled WGS sequence"/>
</dbReference>
<reference evidence="1 2" key="1">
    <citation type="submission" date="2019-03" db="EMBL/GenBank/DDBJ databases">
        <title>An improved genome assembly of the fluke Schistosoma japonicum.</title>
        <authorList>
            <person name="Hu W."/>
            <person name="Luo F."/>
            <person name="Yin M."/>
            <person name="Mo X."/>
            <person name="Sun C."/>
            <person name="Wu Q."/>
            <person name="Zhu B."/>
            <person name="Xiang M."/>
            <person name="Wang J."/>
            <person name="Wang Y."/>
            <person name="Zhang T."/>
            <person name="Xu B."/>
            <person name="Zheng H."/>
            <person name="Feng Z."/>
        </authorList>
    </citation>
    <scope>NUCLEOTIDE SEQUENCE [LARGE SCALE GENOMIC DNA]</scope>
    <source>
        <strain evidence="1">HuSjv2</strain>
        <tissue evidence="1">Worms</tissue>
    </source>
</reference>
<dbReference type="OrthoDB" id="6226158at2759"/>
<dbReference type="STRING" id="6182.A0A4Z2CU44"/>